<feature type="transmembrane region" description="Helical" evidence="15">
    <location>
        <begin position="121"/>
        <end position="142"/>
    </location>
</feature>
<dbReference type="GO" id="GO:0004222">
    <property type="term" value="F:metalloendopeptidase activity"/>
    <property type="evidence" value="ECO:0007669"/>
    <property type="project" value="UniProtKB-UniRule"/>
</dbReference>
<feature type="domain" description="Peptidase M48" evidence="16">
    <location>
        <begin position="226"/>
        <end position="429"/>
    </location>
</feature>
<comment type="caution">
    <text evidence="15">Lacks conserved residue(s) required for the propagation of feature annotation.</text>
</comment>
<dbReference type="Gene3D" id="3.30.2010.10">
    <property type="entry name" value="Metalloproteases ('zincins'), catalytic domain"/>
    <property type="match status" value="1"/>
</dbReference>
<evidence type="ECO:0000259" key="16">
    <source>
        <dbReference type="Pfam" id="PF01435"/>
    </source>
</evidence>
<dbReference type="InterPro" id="IPR032456">
    <property type="entry name" value="Peptidase_M48_N"/>
</dbReference>
<dbReference type="Pfam" id="PF01435">
    <property type="entry name" value="Peptidase_M48"/>
    <property type="match status" value="1"/>
</dbReference>
<gene>
    <name evidence="18" type="ORF">BJ508DRAFT_413345</name>
</gene>
<feature type="transmembrane region" description="Helical" evidence="15">
    <location>
        <begin position="81"/>
        <end position="100"/>
    </location>
</feature>
<feature type="binding site" evidence="14">
    <location>
        <position position="375"/>
    </location>
    <ligand>
        <name>Zn(2+)</name>
        <dbReference type="ChEBI" id="CHEBI:29105"/>
        <note>catalytic</note>
    </ligand>
</feature>
<comment type="catalytic activity">
    <reaction evidence="11 15">
        <text>Hydrolyzes the peptide bond -P2-(S-farnesyl or geranylgeranyl)C-P1'-P2'-P3'-COOH where P1' and P2' are amino acids with aliphatic side chains and P3' is any C-terminal residue.</text>
        <dbReference type="EC" id="3.4.24.84"/>
    </reaction>
</comment>
<dbReference type="FunFam" id="3.30.2010.10:FF:000002">
    <property type="entry name" value="CAAX prenyl protease"/>
    <property type="match status" value="1"/>
</dbReference>
<dbReference type="InterPro" id="IPR027057">
    <property type="entry name" value="CAXX_Prtase_1"/>
</dbReference>
<feature type="binding site" evidence="14">
    <location>
        <position position="296"/>
    </location>
    <ligand>
        <name>Zn(2+)</name>
        <dbReference type="ChEBI" id="CHEBI:29105"/>
        <note>catalytic</note>
    </ligand>
</feature>
<accession>A0A3N4IC62</accession>
<comment type="similarity">
    <text evidence="12 15">Belongs to the peptidase M48A family.</text>
</comment>
<dbReference type="AlphaFoldDB" id="A0A3N4IC62"/>
<reference evidence="18 19" key="1">
    <citation type="journal article" date="2018" name="Nat. Ecol. Evol.">
        <title>Pezizomycetes genomes reveal the molecular basis of ectomycorrhizal truffle lifestyle.</title>
        <authorList>
            <person name="Murat C."/>
            <person name="Payen T."/>
            <person name="Noel B."/>
            <person name="Kuo A."/>
            <person name="Morin E."/>
            <person name="Chen J."/>
            <person name="Kohler A."/>
            <person name="Krizsan K."/>
            <person name="Balestrini R."/>
            <person name="Da Silva C."/>
            <person name="Montanini B."/>
            <person name="Hainaut M."/>
            <person name="Levati E."/>
            <person name="Barry K.W."/>
            <person name="Belfiori B."/>
            <person name="Cichocki N."/>
            <person name="Clum A."/>
            <person name="Dockter R.B."/>
            <person name="Fauchery L."/>
            <person name="Guy J."/>
            <person name="Iotti M."/>
            <person name="Le Tacon F."/>
            <person name="Lindquist E.A."/>
            <person name="Lipzen A."/>
            <person name="Malagnac F."/>
            <person name="Mello A."/>
            <person name="Molinier V."/>
            <person name="Miyauchi S."/>
            <person name="Poulain J."/>
            <person name="Riccioni C."/>
            <person name="Rubini A."/>
            <person name="Sitrit Y."/>
            <person name="Splivallo R."/>
            <person name="Traeger S."/>
            <person name="Wang M."/>
            <person name="Zifcakova L."/>
            <person name="Wipf D."/>
            <person name="Zambonelli A."/>
            <person name="Paolocci F."/>
            <person name="Nowrousian M."/>
            <person name="Ottonello S."/>
            <person name="Baldrian P."/>
            <person name="Spatafora J.W."/>
            <person name="Henrissat B."/>
            <person name="Nagy L.G."/>
            <person name="Aury J.M."/>
            <person name="Wincker P."/>
            <person name="Grigoriev I.V."/>
            <person name="Bonfante P."/>
            <person name="Martin F.M."/>
        </authorList>
    </citation>
    <scope>NUCLEOTIDE SEQUENCE [LARGE SCALE GENOMIC DNA]</scope>
    <source>
        <strain evidence="18 19">RN42</strain>
    </source>
</reference>
<evidence type="ECO:0000259" key="17">
    <source>
        <dbReference type="Pfam" id="PF16491"/>
    </source>
</evidence>
<protein>
    <recommendedName>
        <fullName evidence="15">CAAX prenyl protease</fullName>
        <ecNumber evidence="15">3.4.24.84</ecNumber>
    </recommendedName>
</protein>
<feature type="transmembrane region" description="Helical" evidence="15">
    <location>
        <begin position="194"/>
        <end position="216"/>
    </location>
</feature>
<dbReference type="CDD" id="cd07343">
    <property type="entry name" value="M48A_Zmpste24p_like"/>
    <property type="match status" value="1"/>
</dbReference>
<dbReference type="InterPro" id="IPR001915">
    <property type="entry name" value="Peptidase_M48"/>
</dbReference>
<dbReference type="EMBL" id="ML119663">
    <property type="protein sequence ID" value="RPA83675.1"/>
    <property type="molecule type" value="Genomic_DNA"/>
</dbReference>
<keyword evidence="2 15" id="KW-0645">Protease</keyword>
<evidence type="ECO:0000256" key="10">
    <source>
        <dbReference type="ARBA" id="ARBA00023136"/>
    </source>
</evidence>
<keyword evidence="6 15" id="KW-0256">Endoplasmic reticulum</keyword>
<evidence type="ECO:0000256" key="12">
    <source>
        <dbReference type="ARBA" id="ARBA00060927"/>
    </source>
</evidence>
<evidence type="ECO:0000256" key="14">
    <source>
        <dbReference type="PIRSR" id="PIRSR627057-2"/>
    </source>
</evidence>
<feature type="transmembrane region" description="Helical" evidence="15">
    <location>
        <begin position="170"/>
        <end position="187"/>
    </location>
</feature>
<dbReference type="Pfam" id="PF16491">
    <property type="entry name" value="Peptidase_M48_N"/>
    <property type="match status" value="1"/>
</dbReference>
<evidence type="ECO:0000256" key="7">
    <source>
        <dbReference type="ARBA" id="ARBA00022833"/>
    </source>
</evidence>
<evidence type="ECO:0000313" key="18">
    <source>
        <dbReference type="EMBL" id="RPA83675.1"/>
    </source>
</evidence>
<evidence type="ECO:0000256" key="4">
    <source>
        <dbReference type="ARBA" id="ARBA00022723"/>
    </source>
</evidence>
<dbReference type="Proteomes" id="UP000275078">
    <property type="component" value="Unassembled WGS sequence"/>
</dbReference>
<comment type="function">
    <text evidence="15">Proteolytically removes the C-terminal three residues of farnesylated proteins.</text>
</comment>
<keyword evidence="4 14" id="KW-0479">Metal-binding</keyword>
<dbReference type="GO" id="GO:0071586">
    <property type="term" value="P:CAAX-box protein processing"/>
    <property type="evidence" value="ECO:0007669"/>
    <property type="project" value="UniProtKB-UniRule"/>
</dbReference>
<feature type="domain" description="CAAX prenyl protease 1 N-terminal" evidence="17">
    <location>
        <begin position="40"/>
        <end position="223"/>
    </location>
</feature>
<keyword evidence="10 15" id="KW-0472">Membrane</keyword>
<proteinExistence type="inferred from homology"/>
<dbReference type="STRING" id="1160509.A0A3N4IC62"/>
<dbReference type="GO" id="GO:0005789">
    <property type="term" value="C:endoplasmic reticulum membrane"/>
    <property type="evidence" value="ECO:0007669"/>
    <property type="project" value="UniProtKB-SubCell"/>
</dbReference>
<organism evidence="18 19">
    <name type="scientific">Ascobolus immersus RN42</name>
    <dbReference type="NCBI Taxonomy" id="1160509"/>
    <lineage>
        <taxon>Eukaryota</taxon>
        <taxon>Fungi</taxon>
        <taxon>Dikarya</taxon>
        <taxon>Ascomycota</taxon>
        <taxon>Pezizomycotina</taxon>
        <taxon>Pezizomycetes</taxon>
        <taxon>Pezizales</taxon>
        <taxon>Ascobolaceae</taxon>
        <taxon>Ascobolus</taxon>
    </lineage>
</organism>
<keyword evidence="5 15" id="KW-0378">Hydrolase</keyword>
<keyword evidence="7 14" id="KW-0862">Zinc</keyword>
<evidence type="ECO:0000256" key="9">
    <source>
        <dbReference type="ARBA" id="ARBA00023049"/>
    </source>
</evidence>
<sequence>MEYLSNLADQLNHPDIPWKTIIVGFSLSQYLLETGLQLRQHKVLQGDKIPAALSEDVTKETFDKSQAYGRAKSNFGFFKEFYGILQVLAIIYFDLLVRFWDMSADLLPYLPAAFKGEKTQSVIFFMIFNFVSTALNLPTSYWHTFVLEEKFGFNKQTKGLFFTDLVKSQVLTAVIGIPCIAAFLKIIEATGDKFFYYLFIFVVALQAFMITVYPIFILPLFNKLSPLEEGELKTSTEALAKRLEFPLKSLFVIDGSKRSAHSNAYFYGLPWSKHIVIYDTLLEKSSVPEVVAVLAHELGHWSLSHTTKLLVIGQAHMFAIFTLFSIFIHNDSLYEAFGFTKVHPILVGLILFNDLLQPIDTFLKLGMNILSRKFEFEADAFAVKLGYAADLAQSLINLQVENLSTMDSDWMYAAYHFSHPILPERLRALGWKPKKATK</sequence>
<evidence type="ECO:0000256" key="13">
    <source>
        <dbReference type="PIRSR" id="PIRSR627057-1"/>
    </source>
</evidence>
<evidence type="ECO:0000256" key="2">
    <source>
        <dbReference type="ARBA" id="ARBA00022670"/>
    </source>
</evidence>
<evidence type="ECO:0000256" key="15">
    <source>
        <dbReference type="RuleBase" id="RU366005"/>
    </source>
</evidence>
<keyword evidence="8 15" id="KW-1133">Transmembrane helix</keyword>
<evidence type="ECO:0000313" key="19">
    <source>
        <dbReference type="Proteomes" id="UP000275078"/>
    </source>
</evidence>
<feature type="active site" evidence="13">
    <location>
        <position position="297"/>
    </location>
</feature>
<feature type="active site" description="Proton donor" evidence="13">
    <location>
        <position position="379"/>
    </location>
</feature>
<comment type="subcellular location">
    <subcellularLocation>
        <location evidence="1 15">Endoplasmic reticulum membrane</location>
        <topology evidence="1 15">Multi-pass membrane protein</topology>
    </subcellularLocation>
</comment>
<dbReference type="EC" id="3.4.24.84" evidence="15"/>
<comment type="cofactor">
    <cofactor evidence="14 15">
        <name>Zn(2+)</name>
        <dbReference type="ChEBI" id="CHEBI:29105"/>
    </cofactor>
    <text evidence="14 15">Binds 1 zinc ion per subunit.</text>
</comment>
<evidence type="ECO:0000256" key="8">
    <source>
        <dbReference type="ARBA" id="ARBA00022989"/>
    </source>
</evidence>
<evidence type="ECO:0000256" key="11">
    <source>
        <dbReference type="ARBA" id="ARBA00044456"/>
    </source>
</evidence>
<keyword evidence="3 15" id="KW-0812">Transmembrane</keyword>
<feature type="binding site" evidence="14">
    <location>
        <position position="300"/>
    </location>
    <ligand>
        <name>Zn(2+)</name>
        <dbReference type="ChEBI" id="CHEBI:29105"/>
        <note>catalytic</note>
    </ligand>
</feature>
<dbReference type="PANTHER" id="PTHR10120">
    <property type="entry name" value="CAAX PRENYL PROTEASE 1"/>
    <property type="match status" value="1"/>
</dbReference>
<keyword evidence="9 15" id="KW-0482">Metalloprotease</keyword>
<dbReference type="OrthoDB" id="360839at2759"/>
<evidence type="ECO:0000256" key="5">
    <source>
        <dbReference type="ARBA" id="ARBA00022801"/>
    </source>
</evidence>
<name>A0A3N4IC62_ASCIM</name>
<evidence type="ECO:0000256" key="6">
    <source>
        <dbReference type="ARBA" id="ARBA00022824"/>
    </source>
</evidence>
<keyword evidence="19" id="KW-1185">Reference proteome</keyword>
<dbReference type="GO" id="GO:0046872">
    <property type="term" value="F:metal ion binding"/>
    <property type="evidence" value="ECO:0007669"/>
    <property type="project" value="UniProtKB-UniRule"/>
</dbReference>
<evidence type="ECO:0000256" key="3">
    <source>
        <dbReference type="ARBA" id="ARBA00022692"/>
    </source>
</evidence>
<evidence type="ECO:0000256" key="1">
    <source>
        <dbReference type="ARBA" id="ARBA00004477"/>
    </source>
</evidence>